<accession>A0ABU1CB46</accession>
<dbReference type="Proteomes" id="UP001233535">
    <property type="component" value="Unassembled WGS sequence"/>
</dbReference>
<name>A0ABU1CB46_9GAMM</name>
<comment type="caution">
    <text evidence="1">The sequence shown here is derived from an EMBL/GenBank/DDBJ whole genome shotgun (WGS) entry which is preliminary data.</text>
</comment>
<gene>
    <name evidence="1" type="ORF">P8609_05430</name>
</gene>
<dbReference type="RefSeq" id="WP_309261557.1">
    <property type="nucleotide sequence ID" value="NZ_JARUHG010000001.1"/>
</dbReference>
<reference evidence="1 2" key="1">
    <citation type="submission" date="2023-04" db="EMBL/GenBank/DDBJ databases">
        <title>Lysobacter sp. strain UC isolated from soil sample.</title>
        <authorList>
            <person name="Choksket S."/>
            <person name="Harshvardhan F."/>
            <person name="Rana R."/>
            <person name="Patil P.B."/>
            <person name="Korpole S."/>
        </authorList>
    </citation>
    <scope>NUCLEOTIDE SEQUENCE [LARGE SCALE GENOMIC DNA]</scope>
    <source>
        <strain evidence="1 2">UC</strain>
    </source>
</reference>
<proteinExistence type="predicted"/>
<sequence length="169" mass="18764">MAMPRKLKFFNTFIDGSSYLGECVELTLPTLSRTMEDYRAGGMSGPVKVDLGQEAIELEATFGGLMRPILRQYAAARHDAVALRFAGAYQRDDNGSVQSVEIVVRGRWSEIEPGSAKGGEDTEFKSKLACSYYKLIVDGREEIEIDLLNMIERIDGVDRLAEHRRAIGA</sequence>
<organism evidence="1 2">
    <name type="scientific">Lysobacter arvi</name>
    <dbReference type="NCBI Taxonomy" id="3038776"/>
    <lineage>
        <taxon>Bacteria</taxon>
        <taxon>Pseudomonadati</taxon>
        <taxon>Pseudomonadota</taxon>
        <taxon>Gammaproteobacteria</taxon>
        <taxon>Lysobacterales</taxon>
        <taxon>Lysobacteraceae</taxon>
        <taxon>Lysobacter</taxon>
    </lineage>
</organism>
<dbReference type="Pfam" id="PF04985">
    <property type="entry name" value="Phage_tube"/>
    <property type="match status" value="1"/>
</dbReference>
<keyword evidence="2" id="KW-1185">Reference proteome</keyword>
<dbReference type="InterPro" id="IPR006498">
    <property type="entry name" value="Tail_tube"/>
</dbReference>
<evidence type="ECO:0000313" key="2">
    <source>
        <dbReference type="Proteomes" id="UP001233535"/>
    </source>
</evidence>
<protein>
    <submittedName>
        <fullName evidence="1">Phage major tail tube protein</fullName>
    </submittedName>
</protein>
<dbReference type="NCBIfam" id="TIGR01611">
    <property type="entry name" value="tail_tube"/>
    <property type="match status" value="1"/>
</dbReference>
<evidence type="ECO:0000313" key="1">
    <source>
        <dbReference type="EMBL" id="MDR0182414.1"/>
    </source>
</evidence>
<dbReference type="EMBL" id="JARUHG010000001">
    <property type="protein sequence ID" value="MDR0182414.1"/>
    <property type="molecule type" value="Genomic_DNA"/>
</dbReference>